<gene>
    <name evidence="7" type="ORF">RT723_00285</name>
</gene>
<organism evidence="7 8">
    <name type="scientific">Psychrosphaera aquimarina</name>
    <dbReference type="NCBI Taxonomy" id="2044854"/>
    <lineage>
        <taxon>Bacteria</taxon>
        <taxon>Pseudomonadati</taxon>
        <taxon>Pseudomonadota</taxon>
        <taxon>Gammaproteobacteria</taxon>
        <taxon>Alteromonadales</taxon>
        <taxon>Pseudoalteromonadaceae</taxon>
        <taxon>Psychrosphaera</taxon>
    </lineage>
</organism>
<dbReference type="EMBL" id="JAWCUA010000001">
    <property type="protein sequence ID" value="MDU0111477.1"/>
    <property type="molecule type" value="Genomic_DNA"/>
</dbReference>
<dbReference type="Proteomes" id="UP001257914">
    <property type="component" value="Unassembled WGS sequence"/>
</dbReference>
<evidence type="ECO:0000313" key="8">
    <source>
        <dbReference type="Proteomes" id="UP001257914"/>
    </source>
</evidence>
<feature type="transmembrane region" description="Helical" evidence="5">
    <location>
        <begin position="251"/>
        <end position="276"/>
    </location>
</feature>
<feature type="transmembrane region" description="Helical" evidence="5">
    <location>
        <begin position="376"/>
        <end position="396"/>
    </location>
</feature>
<evidence type="ECO:0000313" key="7">
    <source>
        <dbReference type="EMBL" id="MDU0111477.1"/>
    </source>
</evidence>
<evidence type="ECO:0000256" key="4">
    <source>
        <dbReference type="ARBA" id="ARBA00023136"/>
    </source>
</evidence>
<proteinExistence type="predicted"/>
<name>A0ABU3QW43_9GAMM</name>
<evidence type="ECO:0000256" key="1">
    <source>
        <dbReference type="ARBA" id="ARBA00004141"/>
    </source>
</evidence>
<keyword evidence="3 5" id="KW-1133">Transmembrane helix</keyword>
<feature type="transmembrane region" description="Helical" evidence="5">
    <location>
        <begin position="349"/>
        <end position="370"/>
    </location>
</feature>
<keyword evidence="2 5" id="KW-0812">Transmembrane</keyword>
<feature type="transmembrane region" description="Helical" evidence="5">
    <location>
        <begin position="325"/>
        <end position="342"/>
    </location>
</feature>
<evidence type="ECO:0000256" key="5">
    <source>
        <dbReference type="SAM" id="Phobius"/>
    </source>
</evidence>
<protein>
    <submittedName>
        <fullName evidence="7">ABC transporter permease</fullName>
    </submittedName>
</protein>
<feature type="transmembrane region" description="Helical" evidence="5">
    <location>
        <begin position="288"/>
        <end position="313"/>
    </location>
</feature>
<evidence type="ECO:0000256" key="3">
    <source>
        <dbReference type="ARBA" id="ARBA00022989"/>
    </source>
</evidence>
<sequence>MSHNTSSNFDQVWTVAKWEFLHFFKLKQEIIGKLIMLAVGLTIYYIATQTQKLDDVYHIATDQEFVIKSVSADANVFKFTKVEDMAEIIDGLADDNDFDAALVFNSLNSSNIPNAQATNKKDENWEKAQSSPTLITAEKSTWQNQLVSLISSELNIIRFNQLNLTAEQQVALSTPIHIEHKILDDLLKNDADYNQTITAFGVLFLLIVAVFSVFGQLFVSITGEKQNRVTEQLMAAMTPQTWIDGKLLGQILFALKTMVTTLISIILSFLFFSVIIKQQALDLTIIHWSLLPWLFAFAIAGLAICAAFMAAVASAIDDPNHSGKSGLMMLPLVPVIITFLLIDSPNGVLTILLSYLPITAFAVMPVRMSLVDLPAWQPILSLALSGLCFYYFRIVAARVFKMGMNMYGKEPSIKDMFKAMYKG</sequence>
<reference evidence="7 8" key="1">
    <citation type="submission" date="2023-10" db="EMBL/GenBank/DDBJ databases">
        <title>Psychrosphaera aquimaarina strain SW33 isolated from seawater.</title>
        <authorList>
            <person name="Bayburt H."/>
            <person name="Kim J.M."/>
            <person name="Choi B.J."/>
            <person name="Jeon C.O."/>
        </authorList>
    </citation>
    <scope>NUCLEOTIDE SEQUENCE [LARGE SCALE GENOMIC DNA]</scope>
    <source>
        <strain evidence="7 8">KCTC 52743</strain>
    </source>
</reference>
<feature type="transmembrane region" description="Helical" evidence="5">
    <location>
        <begin position="30"/>
        <end position="47"/>
    </location>
</feature>
<dbReference type="Pfam" id="PF12698">
    <property type="entry name" value="ABC2_membrane_3"/>
    <property type="match status" value="1"/>
</dbReference>
<comment type="subcellular location">
    <subcellularLocation>
        <location evidence="1">Membrane</location>
        <topology evidence="1">Multi-pass membrane protein</topology>
    </subcellularLocation>
</comment>
<dbReference type="InterPro" id="IPR013525">
    <property type="entry name" value="ABC2_TM"/>
</dbReference>
<keyword evidence="8" id="KW-1185">Reference proteome</keyword>
<dbReference type="RefSeq" id="WP_315945436.1">
    <property type="nucleotide sequence ID" value="NZ_JAWCUA010000001.1"/>
</dbReference>
<evidence type="ECO:0000259" key="6">
    <source>
        <dbReference type="Pfam" id="PF12698"/>
    </source>
</evidence>
<feature type="domain" description="ABC-2 type transporter transmembrane" evidence="6">
    <location>
        <begin position="31"/>
        <end position="390"/>
    </location>
</feature>
<feature type="transmembrane region" description="Helical" evidence="5">
    <location>
        <begin position="197"/>
        <end position="219"/>
    </location>
</feature>
<keyword evidence="4 5" id="KW-0472">Membrane</keyword>
<evidence type="ECO:0000256" key="2">
    <source>
        <dbReference type="ARBA" id="ARBA00022692"/>
    </source>
</evidence>
<comment type="caution">
    <text evidence="7">The sequence shown here is derived from an EMBL/GenBank/DDBJ whole genome shotgun (WGS) entry which is preliminary data.</text>
</comment>
<accession>A0ABU3QW43</accession>